<dbReference type="KEGG" id="ssau:H8M03_03160"/>
<gene>
    <name evidence="1" type="ORF">H8M03_03160</name>
</gene>
<dbReference type="InterPro" id="IPR007332">
    <property type="entry name" value="DUF411"/>
</dbReference>
<proteinExistence type="predicted"/>
<reference evidence="1 2" key="1">
    <citation type="submission" date="2020-08" db="EMBL/GenBank/DDBJ databases">
        <title>Sphingomonas sp. sand1-3 16S ribosomal RNA gene Genome sequencing and assembly.</title>
        <authorList>
            <person name="Kang M."/>
        </authorList>
    </citation>
    <scope>NUCLEOTIDE SEQUENCE [LARGE SCALE GENOMIC DNA]</scope>
    <source>
        <strain evidence="2">sand1-3</strain>
    </source>
</reference>
<dbReference type="EMBL" id="CP060697">
    <property type="protein sequence ID" value="QNM83970.1"/>
    <property type="molecule type" value="Genomic_DNA"/>
</dbReference>
<evidence type="ECO:0000313" key="1">
    <source>
        <dbReference type="EMBL" id="QNM83970.1"/>
    </source>
</evidence>
<accession>A0A7G9L5S1</accession>
<sequence>MTIYRDPSCGCCEAWAGIARQAGYEVRVVDHPDMPAIKRRYGVPDRLLSCHTSVVGNYAVEGHVPLVDVRRLLKARPAQIKGIAVPGMPIGSPGMESPDGTRQKFQVMAFDGGGRVSVFRG</sequence>
<evidence type="ECO:0000313" key="2">
    <source>
        <dbReference type="Proteomes" id="UP000515861"/>
    </source>
</evidence>
<dbReference type="AlphaFoldDB" id="A0A7G9L5S1"/>
<dbReference type="Pfam" id="PF04214">
    <property type="entry name" value="DUF411"/>
    <property type="match status" value="1"/>
</dbReference>
<name>A0A7G9L5S1_9SPHN</name>
<organism evidence="1 2">
    <name type="scientific">Sphingomonas sabuli</name>
    <dbReference type="NCBI Taxonomy" id="2764186"/>
    <lineage>
        <taxon>Bacteria</taxon>
        <taxon>Pseudomonadati</taxon>
        <taxon>Pseudomonadota</taxon>
        <taxon>Alphaproteobacteria</taxon>
        <taxon>Sphingomonadales</taxon>
        <taxon>Sphingomonadaceae</taxon>
        <taxon>Sphingomonas</taxon>
    </lineage>
</organism>
<protein>
    <submittedName>
        <fullName evidence="1">DUF411 domain-containing protein</fullName>
    </submittedName>
</protein>
<dbReference type="Proteomes" id="UP000515861">
    <property type="component" value="Chromosome"/>
</dbReference>
<keyword evidence="2" id="KW-1185">Reference proteome</keyword>